<accession>A0A4R3MLZ6</accession>
<proteinExistence type="predicted"/>
<evidence type="ECO:0000313" key="2">
    <source>
        <dbReference type="EMBL" id="TCT15076.1"/>
    </source>
</evidence>
<evidence type="ECO:0000256" key="1">
    <source>
        <dbReference type="SAM" id="Phobius"/>
    </source>
</evidence>
<reference evidence="2 3" key="1">
    <citation type="submission" date="2019-03" db="EMBL/GenBank/DDBJ databases">
        <title>Genomic Encyclopedia of Type Strains, Phase IV (KMG-IV): sequencing the most valuable type-strain genomes for metagenomic binning, comparative biology and taxonomic classification.</title>
        <authorList>
            <person name="Goeker M."/>
        </authorList>
    </citation>
    <scope>NUCLEOTIDE SEQUENCE [LARGE SCALE GENOMIC DNA]</scope>
    <source>
        <strain evidence="2 3">DSM 24629</strain>
    </source>
</reference>
<keyword evidence="1" id="KW-1133">Transmembrane helix</keyword>
<evidence type="ECO:0000313" key="3">
    <source>
        <dbReference type="Proteomes" id="UP000294902"/>
    </source>
</evidence>
<sequence length="83" mass="9564">MKLRLIQVFIMLLGGLITCVISIINNYSLDYSLQILLVVLIIFYFIGLLARLSLLRIIKNKKLNNKLDNTEVIDELNNKENKA</sequence>
<keyword evidence="1" id="KW-0812">Transmembrane</keyword>
<organism evidence="2 3">
    <name type="scientific">Natranaerovirga pectinivora</name>
    <dbReference type="NCBI Taxonomy" id="682400"/>
    <lineage>
        <taxon>Bacteria</taxon>
        <taxon>Bacillati</taxon>
        <taxon>Bacillota</taxon>
        <taxon>Clostridia</taxon>
        <taxon>Lachnospirales</taxon>
        <taxon>Natranaerovirgaceae</taxon>
        <taxon>Natranaerovirga</taxon>
    </lineage>
</organism>
<name>A0A4R3MLZ6_9FIRM</name>
<keyword evidence="3" id="KW-1185">Reference proteome</keyword>
<keyword evidence="1" id="KW-0472">Membrane</keyword>
<dbReference type="EMBL" id="SMAL01000004">
    <property type="protein sequence ID" value="TCT15076.1"/>
    <property type="molecule type" value="Genomic_DNA"/>
</dbReference>
<feature type="transmembrane region" description="Helical" evidence="1">
    <location>
        <begin position="5"/>
        <end position="25"/>
    </location>
</feature>
<feature type="transmembrane region" description="Helical" evidence="1">
    <location>
        <begin position="31"/>
        <end position="54"/>
    </location>
</feature>
<comment type="caution">
    <text evidence="2">The sequence shown here is derived from an EMBL/GenBank/DDBJ whole genome shotgun (WGS) entry which is preliminary data.</text>
</comment>
<dbReference type="RefSeq" id="WP_132252026.1">
    <property type="nucleotide sequence ID" value="NZ_SMAL01000004.1"/>
</dbReference>
<gene>
    <name evidence="2" type="ORF">EDC18_104226</name>
</gene>
<protein>
    <submittedName>
        <fullName evidence="2">Uncharacterized protein</fullName>
    </submittedName>
</protein>
<dbReference type="Proteomes" id="UP000294902">
    <property type="component" value="Unassembled WGS sequence"/>
</dbReference>
<dbReference type="AlphaFoldDB" id="A0A4R3MLZ6"/>